<evidence type="ECO:0008006" key="5">
    <source>
        <dbReference type="Google" id="ProtNLM"/>
    </source>
</evidence>
<evidence type="ECO:0000256" key="1">
    <source>
        <dbReference type="SAM" id="MobiDB-lite"/>
    </source>
</evidence>
<feature type="region of interest" description="Disordered" evidence="1">
    <location>
        <begin position="91"/>
        <end position="121"/>
    </location>
</feature>
<evidence type="ECO:0000313" key="4">
    <source>
        <dbReference type="Proteomes" id="UP000789719"/>
    </source>
</evidence>
<keyword evidence="2" id="KW-0732">Signal</keyword>
<reference evidence="3 4" key="1">
    <citation type="submission" date="2021-11" db="EMBL/GenBank/DDBJ databases">
        <authorList>
            <person name="Depoorter E."/>
        </authorList>
    </citation>
    <scope>NUCLEOTIDE SEQUENCE [LARGE SCALE GENOMIC DNA]</scope>
    <source>
        <strain evidence="3 4">LMG 24286</strain>
    </source>
</reference>
<protein>
    <recommendedName>
        <fullName evidence="5">YtxH domain-containing protein</fullName>
    </recommendedName>
</protein>
<dbReference type="RefSeq" id="WP_230098529.1">
    <property type="nucleotide sequence ID" value="NZ_CAKKNT010000009.1"/>
</dbReference>
<feature type="signal peptide" evidence="2">
    <location>
        <begin position="1"/>
        <end position="20"/>
    </location>
</feature>
<dbReference type="Proteomes" id="UP000789719">
    <property type="component" value="Unassembled WGS sequence"/>
</dbReference>
<feature type="compositionally biased region" description="Acidic residues" evidence="1">
    <location>
        <begin position="111"/>
        <end position="121"/>
    </location>
</feature>
<proteinExistence type="predicted"/>
<name>A0ABN8BP94_9LACO</name>
<comment type="caution">
    <text evidence="3">The sequence shown here is derived from an EMBL/GenBank/DDBJ whole genome shotgun (WGS) entry which is preliminary data.</text>
</comment>
<accession>A0ABN8BP94</accession>
<gene>
    <name evidence="3" type="ORF">WGH24286_00856</name>
</gene>
<keyword evidence="4" id="KW-1185">Reference proteome</keyword>
<feature type="chain" id="PRO_5047277690" description="YtxH domain-containing protein" evidence="2">
    <location>
        <begin position="21"/>
        <end position="166"/>
    </location>
</feature>
<organism evidence="3 4">
    <name type="scientific">Periweissella ghanensis</name>
    <dbReference type="NCBI Taxonomy" id="467997"/>
    <lineage>
        <taxon>Bacteria</taxon>
        <taxon>Bacillati</taxon>
        <taxon>Bacillota</taxon>
        <taxon>Bacilli</taxon>
        <taxon>Lactobacillales</taxon>
        <taxon>Lactobacillaceae</taxon>
        <taxon>Periweissella</taxon>
    </lineage>
</organism>
<evidence type="ECO:0000256" key="2">
    <source>
        <dbReference type="SAM" id="SignalP"/>
    </source>
</evidence>
<feature type="compositionally biased region" description="Basic and acidic residues" evidence="1">
    <location>
        <begin position="91"/>
        <end position="110"/>
    </location>
</feature>
<evidence type="ECO:0000313" key="3">
    <source>
        <dbReference type="EMBL" id="CAH0418438.1"/>
    </source>
</evidence>
<sequence>MGKKLGLLTGLAIGGAAAFAAFKALTPQKQEKLIKDAREKIDGMRDSAIDYAYYATDIVEDMRDQIQKRKDEDDHYSDLVAKSQELAEKAKEKAQGVVSDVKEKLSGKDEEATDDENDDIDLDLTAEDVADKATLPKTEDVKAAFKTEDDVKVEVLEPTKPAAPKK</sequence>
<dbReference type="EMBL" id="CAKKNT010000009">
    <property type="protein sequence ID" value="CAH0418438.1"/>
    <property type="molecule type" value="Genomic_DNA"/>
</dbReference>